<dbReference type="Pfam" id="PF01554">
    <property type="entry name" value="MatE"/>
    <property type="match status" value="2"/>
</dbReference>
<feature type="transmembrane region" description="Helical" evidence="10">
    <location>
        <begin position="141"/>
        <end position="162"/>
    </location>
</feature>
<dbReference type="AlphaFoldDB" id="A0A7G9B3L9"/>
<dbReference type="NCBIfam" id="TIGR00797">
    <property type="entry name" value="matE"/>
    <property type="match status" value="1"/>
</dbReference>
<dbReference type="InterPro" id="IPR002528">
    <property type="entry name" value="MATE_fam"/>
</dbReference>
<feature type="transmembrane region" description="Helical" evidence="10">
    <location>
        <begin position="169"/>
        <end position="191"/>
    </location>
</feature>
<gene>
    <name evidence="11" type="ORF">H8790_12020</name>
</gene>
<keyword evidence="12" id="KW-1185">Reference proteome</keyword>
<evidence type="ECO:0000256" key="7">
    <source>
        <dbReference type="ARBA" id="ARBA00022989"/>
    </source>
</evidence>
<evidence type="ECO:0000256" key="9">
    <source>
        <dbReference type="ARBA" id="ARBA00023251"/>
    </source>
</evidence>
<dbReference type="PANTHER" id="PTHR43823">
    <property type="entry name" value="SPORULATION PROTEIN YKVU"/>
    <property type="match status" value="1"/>
</dbReference>
<dbReference type="GO" id="GO:0046677">
    <property type="term" value="P:response to antibiotic"/>
    <property type="evidence" value="ECO:0007669"/>
    <property type="project" value="UniProtKB-KW"/>
</dbReference>
<dbReference type="GO" id="GO:0015297">
    <property type="term" value="F:antiporter activity"/>
    <property type="evidence" value="ECO:0007669"/>
    <property type="project" value="InterPro"/>
</dbReference>
<feature type="transmembrane region" description="Helical" evidence="10">
    <location>
        <begin position="20"/>
        <end position="41"/>
    </location>
</feature>
<evidence type="ECO:0000256" key="2">
    <source>
        <dbReference type="ARBA" id="ARBA00008417"/>
    </source>
</evidence>
<evidence type="ECO:0000256" key="1">
    <source>
        <dbReference type="ARBA" id="ARBA00004651"/>
    </source>
</evidence>
<dbReference type="CDD" id="cd13143">
    <property type="entry name" value="MATE_MepA_like"/>
    <property type="match status" value="1"/>
</dbReference>
<dbReference type="GO" id="GO:0042910">
    <property type="term" value="F:xenobiotic transmembrane transporter activity"/>
    <property type="evidence" value="ECO:0007669"/>
    <property type="project" value="InterPro"/>
</dbReference>
<keyword evidence="8 10" id="KW-0472">Membrane</keyword>
<dbReference type="PIRSF" id="PIRSF006603">
    <property type="entry name" value="DinF"/>
    <property type="match status" value="1"/>
</dbReference>
<keyword evidence="9" id="KW-0046">Antibiotic resistance</keyword>
<evidence type="ECO:0000256" key="4">
    <source>
        <dbReference type="ARBA" id="ARBA00022448"/>
    </source>
</evidence>
<dbReference type="InterPro" id="IPR051327">
    <property type="entry name" value="MATE_MepA_subfamily"/>
</dbReference>
<name>A0A7G9B3L9_9FIRM</name>
<keyword evidence="4" id="KW-0813">Transport</keyword>
<sequence length="452" mass="48225">MDEKQEAKFIRMTQTPIPTLVCSMAAPCIISMLVTSFYNMADTFFVGMLNSNSATGAVGVVFSIMSIIQAVGFFCGHGSGNYVSREMGKQNIEEASRMAANGFVCALALGAVILTAGLLFLRPLAVLLGSTDTILPYAMSYMRIILIGAPHMCASLVLNNLLRFQGSAIYGMVGITAGAVLNILLDPLLIFTLDMGVSGAALATIISQLVSFLVLLFQCSRGGNLRISLRNVKLTPFYLKEIIRGGLPSLARQGLGGLSTVCLNWGAGPYGDAAIAAMGVVARVMQFANSALIGFGQGLQPVCGFNFGARLYRRVKESYWFCVKTSLGFLLAIAAVGLFFAPTVIGVFRDDPTVVAYGTTALRLQCLTLCVNSWVVMGNMVLQVVNRTVPATFLAMSRQGIFFIPAVLIFPAFWGMLGVQLAQPVSDVLSAVIAAVMMRGFLRELDGMDAAQ</sequence>
<dbReference type="KEGG" id="ohi:H8790_12020"/>
<comment type="similarity">
    <text evidence="2">Belongs to the multi antimicrobial extrusion (MATE) (TC 2.A.66.1) family. MepA subfamily.</text>
</comment>
<evidence type="ECO:0000313" key="12">
    <source>
        <dbReference type="Proteomes" id="UP000515960"/>
    </source>
</evidence>
<dbReference type="RefSeq" id="WP_187332751.1">
    <property type="nucleotide sequence ID" value="NZ_CP060490.1"/>
</dbReference>
<keyword evidence="6 10" id="KW-0812">Transmembrane</keyword>
<dbReference type="PANTHER" id="PTHR43823:SF3">
    <property type="entry name" value="MULTIDRUG EXPORT PROTEIN MEPA"/>
    <property type="match status" value="1"/>
</dbReference>
<evidence type="ECO:0000256" key="3">
    <source>
        <dbReference type="ARBA" id="ARBA00022106"/>
    </source>
</evidence>
<feature type="transmembrane region" description="Helical" evidence="10">
    <location>
        <begin position="53"/>
        <end position="77"/>
    </location>
</feature>
<proteinExistence type="inferred from homology"/>
<evidence type="ECO:0000256" key="8">
    <source>
        <dbReference type="ARBA" id="ARBA00023136"/>
    </source>
</evidence>
<evidence type="ECO:0000256" key="10">
    <source>
        <dbReference type="SAM" id="Phobius"/>
    </source>
</evidence>
<feature type="transmembrane region" description="Helical" evidence="10">
    <location>
        <begin position="402"/>
        <end position="419"/>
    </location>
</feature>
<reference evidence="11 12" key="1">
    <citation type="submission" date="2020-08" db="EMBL/GenBank/DDBJ databases">
        <authorList>
            <person name="Liu C."/>
            <person name="Sun Q."/>
        </authorList>
    </citation>
    <scope>NUCLEOTIDE SEQUENCE [LARGE SCALE GENOMIC DNA]</scope>
    <source>
        <strain evidence="11 12">NSJ-62</strain>
    </source>
</reference>
<keyword evidence="5" id="KW-1003">Cell membrane</keyword>
<dbReference type="InterPro" id="IPR045070">
    <property type="entry name" value="MATE_MepA-like"/>
</dbReference>
<evidence type="ECO:0000313" key="11">
    <source>
        <dbReference type="EMBL" id="QNL44150.1"/>
    </source>
</evidence>
<dbReference type="Proteomes" id="UP000515960">
    <property type="component" value="Chromosome"/>
</dbReference>
<dbReference type="InterPro" id="IPR048279">
    <property type="entry name" value="MdtK-like"/>
</dbReference>
<feature type="transmembrane region" description="Helical" evidence="10">
    <location>
        <begin position="361"/>
        <end position="382"/>
    </location>
</feature>
<accession>A0A7G9B3L9</accession>
<feature type="transmembrane region" description="Helical" evidence="10">
    <location>
        <begin position="197"/>
        <end position="217"/>
    </location>
</feature>
<evidence type="ECO:0000256" key="6">
    <source>
        <dbReference type="ARBA" id="ARBA00022692"/>
    </source>
</evidence>
<feature type="transmembrane region" description="Helical" evidence="10">
    <location>
        <begin position="98"/>
        <end position="121"/>
    </location>
</feature>
<comment type="subcellular location">
    <subcellularLocation>
        <location evidence="1">Cell membrane</location>
        <topology evidence="1">Multi-pass membrane protein</topology>
    </subcellularLocation>
</comment>
<organism evidence="11 12">
    <name type="scientific">Oscillibacter hominis</name>
    <dbReference type="NCBI Taxonomy" id="2763056"/>
    <lineage>
        <taxon>Bacteria</taxon>
        <taxon>Bacillati</taxon>
        <taxon>Bacillota</taxon>
        <taxon>Clostridia</taxon>
        <taxon>Eubacteriales</taxon>
        <taxon>Oscillospiraceae</taxon>
        <taxon>Oscillibacter</taxon>
    </lineage>
</organism>
<evidence type="ECO:0000256" key="5">
    <source>
        <dbReference type="ARBA" id="ARBA00022475"/>
    </source>
</evidence>
<keyword evidence="7 10" id="KW-1133">Transmembrane helix</keyword>
<dbReference type="EMBL" id="CP060490">
    <property type="protein sequence ID" value="QNL44150.1"/>
    <property type="molecule type" value="Genomic_DNA"/>
</dbReference>
<protein>
    <recommendedName>
        <fullName evidence="3">Multidrug export protein MepA</fullName>
    </recommendedName>
</protein>
<dbReference type="GO" id="GO:0005886">
    <property type="term" value="C:plasma membrane"/>
    <property type="evidence" value="ECO:0007669"/>
    <property type="project" value="UniProtKB-SubCell"/>
</dbReference>
<feature type="transmembrane region" description="Helical" evidence="10">
    <location>
        <begin position="319"/>
        <end position="341"/>
    </location>
</feature>